<protein>
    <submittedName>
        <fullName evidence="3">Acyltransferase</fullName>
        <ecNumber evidence="3">2.3.-.-</ecNumber>
    </submittedName>
</protein>
<organism evidence="3 4">
    <name type="scientific">Roseiconus lacunae</name>
    <dbReference type="NCBI Taxonomy" id="2605694"/>
    <lineage>
        <taxon>Bacteria</taxon>
        <taxon>Pseudomonadati</taxon>
        <taxon>Planctomycetota</taxon>
        <taxon>Planctomycetia</taxon>
        <taxon>Pirellulales</taxon>
        <taxon>Pirellulaceae</taxon>
        <taxon>Roseiconus</taxon>
    </lineage>
</organism>
<evidence type="ECO:0000256" key="1">
    <source>
        <dbReference type="SAM" id="Phobius"/>
    </source>
</evidence>
<feature type="transmembrane region" description="Helical" evidence="1">
    <location>
        <begin position="161"/>
        <end position="183"/>
    </location>
</feature>
<comment type="caution">
    <text evidence="3">The sequence shown here is derived from an EMBL/GenBank/DDBJ whole genome shotgun (WGS) entry which is preliminary data.</text>
</comment>
<feature type="transmembrane region" description="Helical" evidence="1">
    <location>
        <begin position="264"/>
        <end position="283"/>
    </location>
</feature>
<dbReference type="EMBL" id="JASZZN010000021">
    <property type="protein sequence ID" value="MDM4018335.1"/>
    <property type="molecule type" value="Genomic_DNA"/>
</dbReference>
<keyword evidence="3" id="KW-0808">Transferase</keyword>
<keyword evidence="4" id="KW-1185">Reference proteome</keyword>
<accession>A0ABT7PPE1</accession>
<evidence type="ECO:0000313" key="4">
    <source>
        <dbReference type="Proteomes" id="UP001239462"/>
    </source>
</evidence>
<dbReference type="InterPro" id="IPR002656">
    <property type="entry name" value="Acyl_transf_3_dom"/>
</dbReference>
<evidence type="ECO:0000259" key="2">
    <source>
        <dbReference type="Pfam" id="PF01757"/>
    </source>
</evidence>
<feature type="transmembrane region" description="Helical" evidence="1">
    <location>
        <begin position="203"/>
        <end position="221"/>
    </location>
</feature>
<keyword evidence="1" id="KW-1133">Transmembrane helix</keyword>
<dbReference type="GO" id="GO:0016746">
    <property type="term" value="F:acyltransferase activity"/>
    <property type="evidence" value="ECO:0007669"/>
    <property type="project" value="UniProtKB-KW"/>
</dbReference>
<sequence length="367" mass="41010">MDGLRALACSLVFAVHWQQTTGVGRTFGPFDFKRLLLNGNTGVALFMVLSGYLLSLPLYSMPIEQRLRRPLPHYWRNRACRILPAYWLCLLLLALASANFRSPAHLLDVLLHATFLHNFRPETIYSISSPFWAIAVFAQFYVVFYLVVVALRVVGTIADRAIVIAFFLVAVGGQGIATAMFYLPSDMMLDVPDGWSGANTICLEHSLVIHLPIFWFGIVAGAIHRRLPKDHNFIADVGILTSVILMVIILGTDLDEHLQIEGTRYNFPIIPSLLAAALVATPRSRLALAIVEMRAVRWLGVVSYAFYLFHLPAMEAMARIASEFQIPWQTHPLAFGITTSAATFVASHLSYQLVERPLQSRFRKSVA</sequence>
<dbReference type="PANTHER" id="PTHR23028:SF53">
    <property type="entry name" value="ACYL_TRANSF_3 DOMAIN-CONTAINING PROTEIN"/>
    <property type="match status" value="1"/>
</dbReference>
<feature type="transmembrane region" description="Helical" evidence="1">
    <location>
        <begin position="131"/>
        <end position="154"/>
    </location>
</feature>
<keyword evidence="1" id="KW-0472">Membrane</keyword>
<dbReference type="Proteomes" id="UP001239462">
    <property type="component" value="Unassembled WGS sequence"/>
</dbReference>
<feature type="transmembrane region" description="Helical" evidence="1">
    <location>
        <begin position="333"/>
        <end position="354"/>
    </location>
</feature>
<name>A0ABT7PPE1_9BACT</name>
<dbReference type="InterPro" id="IPR050879">
    <property type="entry name" value="Acyltransferase_3"/>
</dbReference>
<dbReference type="EC" id="2.3.-.-" evidence="3"/>
<feature type="transmembrane region" description="Helical" evidence="1">
    <location>
        <begin position="82"/>
        <end position="100"/>
    </location>
</feature>
<keyword evidence="3" id="KW-0012">Acyltransferase</keyword>
<dbReference type="RefSeq" id="WP_289166127.1">
    <property type="nucleotide sequence ID" value="NZ_JASZZN010000021.1"/>
</dbReference>
<reference evidence="3 4" key="1">
    <citation type="submission" date="2023-06" db="EMBL/GenBank/DDBJ databases">
        <title>Roseiconus lacunae JC819 isolated from Gulf of Mannar region, Tamil Nadu.</title>
        <authorList>
            <person name="Pk S."/>
            <person name="Ch S."/>
            <person name="Ch V.R."/>
        </authorList>
    </citation>
    <scope>NUCLEOTIDE SEQUENCE [LARGE SCALE GENOMIC DNA]</scope>
    <source>
        <strain evidence="3 4">JC819</strain>
    </source>
</reference>
<feature type="transmembrane region" description="Helical" evidence="1">
    <location>
        <begin position="295"/>
        <end position="313"/>
    </location>
</feature>
<dbReference type="Pfam" id="PF01757">
    <property type="entry name" value="Acyl_transf_3"/>
    <property type="match status" value="1"/>
</dbReference>
<gene>
    <name evidence="3" type="ORF">QTN89_22985</name>
</gene>
<proteinExistence type="predicted"/>
<feature type="domain" description="Acyltransferase 3" evidence="2">
    <location>
        <begin position="1"/>
        <end position="344"/>
    </location>
</feature>
<keyword evidence="1" id="KW-0812">Transmembrane</keyword>
<feature type="transmembrane region" description="Helical" evidence="1">
    <location>
        <begin position="42"/>
        <end position="61"/>
    </location>
</feature>
<feature type="transmembrane region" description="Helical" evidence="1">
    <location>
        <begin position="233"/>
        <end position="252"/>
    </location>
</feature>
<evidence type="ECO:0000313" key="3">
    <source>
        <dbReference type="EMBL" id="MDM4018335.1"/>
    </source>
</evidence>
<dbReference type="PANTHER" id="PTHR23028">
    <property type="entry name" value="ACETYLTRANSFERASE"/>
    <property type="match status" value="1"/>
</dbReference>